<reference evidence="1 2" key="1">
    <citation type="journal article" date="2018" name="Science">
        <title>The opium poppy genome and morphinan production.</title>
        <authorList>
            <person name="Guo L."/>
            <person name="Winzer T."/>
            <person name="Yang X."/>
            <person name="Li Y."/>
            <person name="Ning Z."/>
            <person name="He Z."/>
            <person name="Teodor R."/>
            <person name="Lu Y."/>
            <person name="Bowser T.A."/>
            <person name="Graham I.A."/>
            <person name="Ye K."/>
        </authorList>
    </citation>
    <scope>NUCLEOTIDE SEQUENCE [LARGE SCALE GENOMIC DNA]</scope>
    <source>
        <strain evidence="2">cv. HN1</strain>
        <tissue evidence="1">Leaves</tissue>
    </source>
</reference>
<dbReference type="Proteomes" id="UP000316621">
    <property type="component" value="Chromosome 8"/>
</dbReference>
<organism evidence="1 2">
    <name type="scientific">Papaver somniferum</name>
    <name type="common">Opium poppy</name>
    <dbReference type="NCBI Taxonomy" id="3469"/>
    <lineage>
        <taxon>Eukaryota</taxon>
        <taxon>Viridiplantae</taxon>
        <taxon>Streptophyta</taxon>
        <taxon>Embryophyta</taxon>
        <taxon>Tracheophyta</taxon>
        <taxon>Spermatophyta</taxon>
        <taxon>Magnoliopsida</taxon>
        <taxon>Ranunculales</taxon>
        <taxon>Papaveraceae</taxon>
        <taxon>Papaveroideae</taxon>
        <taxon>Papaver</taxon>
    </lineage>
</organism>
<evidence type="ECO:0000313" key="1">
    <source>
        <dbReference type="EMBL" id="RZC74827.1"/>
    </source>
</evidence>
<protein>
    <submittedName>
        <fullName evidence="1">Uncharacterized protein</fullName>
    </submittedName>
</protein>
<dbReference type="Gramene" id="RZC74827">
    <property type="protein sequence ID" value="RZC74827"/>
    <property type="gene ID" value="C5167_050308"/>
</dbReference>
<sequence>MGERSVNGQSMIRMALPMSIRCDACRKPMYIGFKLKARRDVLIGETTMEGIQIYRFSFNCNKCSAE</sequence>
<dbReference type="InterPro" id="IPR007590">
    <property type="entry name" value="Saf4/Yju2"/>
</dbReference>
<dbReference type="PANTHER" id="PTHR12111">
    <property type="entry name" value="SPLICING FACTOR YJU2"/>
    <property type="match status" value="1"/>
</dbReference>
<accession>A0A4Y7KPR4</accession>
<name>A0A4Y7KPR4_PAPSO</name>
<gene>
    <name evidence="1" type="ORF">C5167_050308</name>
</gene>
<dbReference type="EMBL" id="CM010722">
    <property type="protein sequence ID" value="RZC74827.1"/>
    <property type="molecule type" value="Genomic_DNA"/>
</dbReference>
<dbReference type="GO" id="GO:0000398">
    <property type="term" value="P:mRNA splicing, via spliceosome"/>
    <property type="evidence" value="ECO:0007669"/>
    <property type="project" value="InterPro"/>
</dbReference>
<dbReference type="Pfam" id="PF04502">
    <property type="entry name" value="Saf4_Yju2"/>
    <property type="match status" value="1"/>
</dbReference>
<keyword evidence="2" id="KW-1185">Reference proteome</keyword>
<dbReference type="PANTHER" id="PTHR12111:SF1">
    <property type="entry name" value="SPLICING FACTOR YJU2"/>
    <property type="match status" value="1"/>
</dbReference>
<proteinExistence type="predicted"/>
<dbReference type="AlphaFoldDB" id="A0A4Y7KPR4"/>
<dbReference type="OMA" id="IRMALPM"/>
<dbReference type="GO" id="GO:0071006">
    <property type="term" value="C:U2-type catalytic step 1 spliceosome"/>
    <property type="evidence" value="ECO:0007669"/>
    <property type="project" value="TreeGrafter"/>
</dbReference>
<dbReference type="STRING" id="3469.A0A4Y7KPR4"/>
<evidence type="ECO:0000313" key="2">
    <source>
        <dbReference type="Proteomes" id="UP000316621"/>
    </source>
</evidence>